<name>A0A5N7DQH2_9EURO</name>
<evidence type="ECO:0000313" key="3">
    <source>
        <dbReference type="Proteomes" id="UP000325579"/>
    </source>
</evidence>
<sequence>MPPKKEIQAAELGINLSSRTETEYFKWFLACLLFGKPVQQAVAKRAFLELIQEGITSPDTILDAGWDRLVEILDEGHYVRYDFSTATKLLDVSRAIKEEYGTFGEMLRRFGTEELGVRMQEFRGVGPKTRRELIDLQYEIETAREQIKKKEQRISLLQKELSDRANPPSQPVSRDSTIEPDYEFIGKNIVKKTTERFPQTFEGSDKNAKLGIYGDT</sequence>
<dbReference type="GO" id="GO:0003824">
    <property type="term" value="F:catalytic activity"/>
    <property type="evidence" value="ECO:0007669"/>
    <property type="project" value="InterPro"/>
</dbReference>
<protein>
    <submittedName>
        <fullName evidence="2">Uncharacterized protein</fullName>
    </submittedName>
</protein>
<proteinExistence type="predicted"/>
<dbReference type="GeneID" id="43670977"/>
<dbReference type="Proteomes" id="UP000325579">
    <property type="component" value="Unassembled WGS sequence"/>
</dbReference>
<dbReference type="AlphaFoldDB" id="A0A5N7DQH2"/>
<gene>
    <name evidence="2" type="ORF">BDV37DRAFT_279230</name>
</gene>
<dbReference type="RefSeq" id="XP_031945608.1">
    <property type="nucleotide sequence ID" value="XM_032086286.1"/>
</dbReference>
<dbReference type="EMBL" id="ML736744">
    <property type="protein sequence ID" value="KAE8408289.1"/>
    <property type="molecule type" value="Genomic_DNA"/>
</dbReference>
<organism evidence="2 3">
    <name type="scientific">Aspergillus pseudonomiae</name>
    <dbReference type="NCBI Taxonomy" id="1506151"/>
    <lineage>
        <taxon>Eukaryota</taxon>
        <taxon>Fungi</taxon>
        <taxon>Dikarya</taxon>
        <taxon>Ascomycota</taxon>
        <taxon>Pezizomycotina</taxon>
        <taxon>Eurotiomycetes</taxon>
        <taxon>Eurotiomycetidae</taxon>
        <taxon>Eurotiales</taxon>
        <taxon>Aspergillaceae</taxon>
        <taxon>Aspergillus</taxon>
        <taxon>Aspergillus subgen. Circumdati</taxon>
    </lineage>
</organism>
<dbReference type="OrthoDB" id="4177018at2759"/>
<accession>A0A5N7DQH2</accession>
<feature type="coiled-coil region" evidence="1">
    <location>
        <begin position="133"/>
        <end position="160"/>
    </location>
</feature>
<evidence type="ECO:0000313" key="2">
    <source>
        <dbReference type="EMBL" id="KAE8408289.1"/>
    </source>
</evidence>
<keyword evidence="3" id="KW-1185">Reference proteome</keyword>
<dbReference type="SUPFAM" id="SSF48150">
    <property type="entry name" value="DNA-glycosylase"/>
    <property type="match status" value="1"/>
</dbReference>
<keyword evidence="1" id="KW-0175">Coiled coil</keyword>
<dbReference type="GO" id="GO:0006281">
    <property type="term" value="P:DNA repair"/>
    <property type="evidence" value="ECO:0007669"/>
    <property type="project" value="InterPro"/>
</dbReference>
<reference evidence="2 3" key="1">
    <citation type="submission" date="2019-04" db="EMBL/GenBank/DDBJ databases">
        <authorList>
            <consortium name="DOE Joint Genome Institute"/>
            <person name="Mondo S."/>
            <person name="Kjaerbolling I."/>
            <person name="Vesth T."/>
            <person name="Frisvad J.C."/>
            <person name="Nybo J.L."/>
            <person name="Theobald S."/>
            <person name="Kildgaard S."/>
            <person name="Isbrandt T."/>
            <person name="Kuo A."/>
            <person name="Sato A."/>
            <person name="Lyhne E.K."/>
            <person name="Kogle M.E."/>
            <person name="Wiebenga A."/>
            <person name="Kun R.S."/>
            <person name="Lubbers R.J."/>
            <person name="Makela M.R."/>
            <person name="Barry K."/>
            <person name="Chovatia M."/>
            <person name="Clum A."/>
            <person name="Daum C."/>
            <person name="Haridas S."/>
            <person name="He G."/>
            <person name="LaButti K."/>
            <person name="Lipzen A."/>
            <person name="Riley R."/>
            <person name="Salamov A."/>
            <person name="Simmons B.A."/>
            <person name="Magnuson J.K."/>
            <person name="Henrissat B."/>
            <person name="Mortensen U.H."/>
            <person name="Larsen T.O."/>
            <person name="Devries R.P."/>
            <person name="Grigoriev I.V."/>
            <person name="Machida M."/>
            <person name="Baker S.E."/>
            <person name="Andersen M.R."/>
            <person name="Cantor M.N."/>
            <person name="Hua S.X."/>
        </authorList>
    </citation>
    <scope>NUCLEOTIDE SEQUENCE [LARGE SCALE GENOMIC DNA]</scope>
    <source>
        <strain evidence="2 3">CBS 119388</strain>
    </source>
</reference>
<dbReference type="InterPro" id="IPR011257">
    <property type="entry name" value="DNA_glycosylase"/>
</dbReference>
<evidence type="ECO:0000256" key="1">
    <source>
        <dbReference type="SAM" id="Coils"/>
    </source>
</evidence>